<proteinExistence type="predicted"/>
<organism evidence="1">
    <name type="scientific">Anguilla anguilla</name>
    <name type="common">European freshwater eel</name>
    <name type="synonym">Muraena anguilla</name>
    <dbReference type="NCBI Taxonomy" id="7936"/>
    <lineage>
        <taxon>Eukaryota</taxon>
        <taxon>Metazoa</taxon>
        <taxon>Chordata</taxon>
        <taxon>Craniata</taxon>
        <taxon>Vertebrata</taxon>
        <taxon>Euteleostomi</taxon>
        <taxon>Actinopterygii</taxon>
        <taxon>Neopterygii</taxon>
        <taxon>Teleostei</taxon>
        <taxon>Anguilliformes</taxon>
        <taxon>Anguillidae</taxon>
        <taxon>Anguilla</taxon>
    </lineage>
</organism>
<dbReference type="EMBL" id="GBXM01049342">
    <property type="protein sequence ID" value="JAH59235.1"/>
    <property type="molecule type" value="Transcribed_RNA"/>
</dbReference>
<accession>A0A0E9U238</accession>
<name>A0A0E9U238_ANGAN</name>
<reference evidence="1" key="2">
    <citation type="journal article" date="2015" name="Fish Shellfish Immunol.">
        <title>Early steps in the European eel (Anguilla anguilla)-Vibrio vulnificus interaction in the gills: Role of the RtxA13 toxin.</title>
        <authorList>
            <person name="Callol A."/>
            <person name="Pajuelo D."/>
            <person name="Ebbesson L."/>
            <person name="Teles M."/>
            <person name="MacKenzie S."/>
            <person name="Amaro C."/>
        </authorList>
    </citation>
    <scope>NUCLEOTIDE SEQUENCE</scope>
</reference>
<sequence length="24" mass="2734">MNCTVKNSHIESVPLHCQAFMSEQ</sequence>
<protein>
    <submittedName>
        <fullName evidence="1">Uncharacterized protein</fullName>
    </submittedName>
</protein>
<dbReference type="AlphaFoldDB" id="A0A0E9U238"/>
<evidence type="ECO:0000313" key="1">
    <source>
        <dbReference type="EMBL" id="JAH59235.1"/>
    </source>
</evidence>
<reference evidence="1" key="1">
    <citation type="submission" date="2014-11" db="EMBL/GenBank/DDBJ databases">
        <authorList>
            <person name="Amaro Gonzalez C."/>
        </authorList>
    </citation>
    <scope>NUCLEOTIDE SEQUENCE</scope>
</reference>